<sequence length="348" mass="39099">MPKPDLSIVILADAWHPVVGGGQKLFSKLARGLVKDHRCEITVVTRSLKDAKGKVFDQNQSFFSGKLKIIRLGPALAWPNLFGRVWFTLQSAVYAAKFKPDLFMVSTFLPGLSLQLIKLVNLSPQVLVAIGFGAVNTIYRFLEKFISQTLNYDLIITDDVGFYSQVKSQKKINLILNGVDIPRLKPVKKRSQFTFLFVGRNEPRKGINILRQAFSRLKKIHPGVKLKLIGPGLKLVSRQTLEKELLRCHCLVLPSFKEGHPLILFEAWAHKLPVIATRVGSVPRLVNDTNGYLIDAGNVEALTEAMTKAVENQGLSQMGESGYQLVKSRYSWPKTVSRYYRALISLRQ</sequence>
<evidence type="ECO:0000313" key="2">
    <source>
        <dbReference type="EMBL" id="KKU60969.1"/>
    </source>
</evidence>
<dbReference type="Pfam" id="PF00534">
    <property type="entry name" value="Glycos_transf_1"/>
    <property type="match status" value="1"/>
</dbReference>
<dbReference type="CDD" id="cd03801">
    <property type="entry name" value="GT4_PimA-like"/>
    <property type="match status" value="1"/>
</dbReference>
<evidence type="ECO:0000313" key="3">
    <source>
        <dbReference type="Proteomes" id="UP000033860"/>
    </source>
</evidence>
<dbReference type="PANTHER" id="PTHR12526">
    <property type="entry name" value="GLYCOSYLTRANSFERASE"/>
    <property type="match status" value="1"/>
</dbReference>
<protein>
    <submittedName>
        <fullName evidence="2">Glycosyl transferase group 1</fullName>
    </submittedName>
</protein>
<keyword evidence="2" id="KW-0808">Transferase</keyword>
<dbReference type="GO" id="GO:0016757">
    <property type="term" value="F:glycosyltransferase activity"/>
    <property type="evidence" value="ECO:0007669"/>
    <property type="project" value="InterPro"/>
</dbReference>
<dbReference type="Gene3D" id="3.40.50.2000">
    <property type="entry name" value="Glycogen Phosphorylase B"/>
    <property type="match status" value="2"/>
</dbReference>
<dbReference type="EMBL" id="LCNT01000005">
    <property type="protein sequence ID" value="KKU60969.1"/>
    <property type="molecule type" value="Genomic_DNA"/>
</dbReference>
<dbReference type="InterPro" id="IPR001296">
    <property type="entry name" value="Glyco_trans_1"/>
</dbReference>
<dbReference type="AlphaFoldDB" id="A0A0G1RUH0"/>
<comment type="caution">
    <text evidence="2">The sequence shown here is derived from an EMBL/GenBank/DDBJ whole genome shotgun (WGS) entry which is preliminary data.</text>
</comment>
<proteinExistence type="predicted"/>
<gene>
    <name evidence="2" type="ORF">UX85_C0005G0007</name>
</gene>
<name>A0A0G1RUH0_9BACT</name>
<reference evidence="2 3" key="1">
    <citation type="journal article" date="2015" name="Nature">
        <title>rRNA introns, odd ribosomes, and small enigmatic genomes across a large radiation of phyla.</title>
        <authorList>
            <person name="Brown C.T."/>
            <person name="Hug L.A."/>
            <person name="Thomas B.C."/>
            <person name="Sharon I."/>
            <person name="Castelle C.J."/>
            <person name="Singh A."/>
            <person name="Wilkins M.J."/>
            <person name="Williams K.H."/>
            <person name="Banfield J.F."/>
        </authorList>
    </citation>
    <scope>NUCLEOTIDE SEQUENCE [LARGE SCALE GENOMIC DNA]</scope>
</reference>
<accession>A0A0G1RUH0</accession>
<organism evidence="2 3">
    <name type="scientific">Candidatus Beckwithbacteria bacterium GW2011_GWB1_47_15</name>
    <dbReference type="NCBI Taxonomy" id="1618371"/>
    <lineage>
        <taxon>Bacteria</taxon>
        <taxon>Candidatus Beckwithiibacteriota</taxon>
    </lineage>
</organism>
<feature type="domain" description="Glycosyl transferase family 1" evidence="1">
    <location>
        <begin position="187"/>
        <end position="317"/>
    </location>
</feature>
<dbReference type="SUPFAM" id="SSF53756">
    <property type="entry name" value="UDP-Glycosyltransferase/glycogen phosphorylase"/>
    <property type="match status" value="1"/>
</dbReference>
<dbReference type="Proteomes" id="UP000033860">
    <property type="component" value="Unassembled WGS sequence"/>
</dbReference>
<evidence type="ECO:0000259" key="1">
    <source>
        <dbReference type="Pfam" id="PF00534"/>
    </source>
</evidence>